<keyword evidence="9 10" id="KW-0472">Membrane</keyword>
<proteinExistence type="inferred from homology"/>
<evidence type="ECO:0000256" key="8">
    <source>
        <dbReference type="ARBA" id="ARBA00023034"/>
    </source>
</evidence>
<evidence type="ECO:0000256" key="2">
    <source>
        <dbReference type="ARBA" id="ARBA00008661"/>
    </source>
</evidence>
<reference evidence="12" key="2">
    <citation type="submission" date="2023-11" db="UniProtKB">
        <authorList>
            <consortium name="WormBaseParasite"/>
        </authorList>
    </citation>
    <scope>IDENTIFICATION</scope>
</reference>
<feature type="transmembrane region" description="Helical" evidence="10">
    <location>
        <begin position="7"/>
        <end position="26"/>
    </location>
</feature>
<dbReference type="Pfam" id="PF01762">
    <property type="entry name" value="Galactosyl_T"/>
    <property type="match status" value="1"/>
</dbReference>
<keyword evidence="8 10" id="KW-0333">Golgi apparatus</keyword>
<protein>
    <recommendedName>
        <fullName evidence="10">Hexosyltransferase</fullName>
        <ecNumber evidence="10">2.4.1.-</ecNumber>
    </recommendedName>
</protein>
<dbReference type="GO" id="GO:0006493">
    <property type="term" value="P:protein O-linked glycosylation"/>
    <property type="evidence" value="ECO:0007669"/>
    <property type="project" value="TreeGrafter"/>
</dbReference>
<accession>A0AA85JLD6</accession>
<evidence type="ECO:0000313" key="12">
    <source>
        <dbReference type="WBParaSite" id="TREG1_27230.1"/>
    </source>
</evidence>
<dbReference type="WBParaSite" id="TREG1_27230.1">
    <property type="protein sequence ID" value="TREG1_27230.1"/>
    <property type="gene ID" value="TREG1_27230"/>
</dbReference>
<keyword evidence="11" id="KW-1185">Reference proteome</keyword>
<name>A0AA85JLD6_TRIRE</name>
<evidence type="ECO:0000256" key="10">
    <source>
        <dbReference type="RuleBase" id="RU363063"/>
    </source>
</evidence>
<evidence type="ECO:0000256" key="4">
    <source>
        <dbReference type="ARBA" id="ARBA00022679"/>
    </source>
</evidence>
<keyword evidence="6 10" id="KW-0735">Signal-anchor</keyword>
<dbReference type="Proteomes" id="UP000050795">
    <property type="component" value="Unassembled WGS sequence"/>
</dbReference>
<keyword evidence="5 10" id="KW-0812">Transmembrane</keyword>
<evidence type="ECO:0000256" key="1">
    <source>
        <dbReference type="ARBA" id="ARBA00004323"/>
    </source>
</evidence>
<evidence type="ECO:0000256" key="6">
    <source>
        <dbReference type="ARBA" id="ARBA00022968"/>
    </source>
</evidence>
<evidence type="ECO:0000313" key="11">
    <source>
        <dbReference type="Proteomes" id="UP000050795"/>
    </source>
</evidence>
<evidence type="ECO:0000256" key="9">
    <source>
        <dbReference type="ARBA" id="ARBA00023136"/>
    </source>
</evidence>
<evidence type="ECO:0000256" key="5">
    <source>
        <dbReference type="ARBA" id="ARBA00022692"/>
    </source>
</evidence>
<dbReference type="AlphaFoldDB" id="A0AA85JLD6"/>
<comment type="subcellular location">
    <subcellularLocation>
        <location evidence="1 10">Golgi apparatus membrane</location>
        <topology evidence="1 10">Single-pass type II membrane protein</topology>
    </subcellularLocation>
</comment>
<evidence type="ECO:0000256" key="3">
    <source>
        <dbReference type="ARBA" id="ARBA00022676"/>
    </source>
</evidence>
<keyword evidence="7 10" id="KW-1133">Transmembrane helix</keyword>
<keyword evidence="3 10" id="KW-0328">Glycosyltransferase</keyword>
<dbReference type="InterPro" id="IPR002659">
    <property type="entry name" value="Glyco_trans_31"/>
</dbReference>
<comment type="similarity">
    <text evidence="2 10">Belongs to the glycosyltransferase 31 family.</text>
</comment>
<sequence>MMRIQKGLLFITSGCVICIIAFWAAYNKPDYYSLILYNICGREYFQQCIRSKTSWIRCIEYLDMMSSEMNAFSYKYSSGWPPYSLLNLIDKRLPAFSLALKYIPFVKNANISTDDVLTYGTWQNYELNDTDYSIYPQNLNFSKLISSIEDGIPIQTKPVNNPEMFALRLPKNICNPYKNEVIPDLIVLVKSCIYDISKRDRARQTFMQNNLWPNFNVQFVFVLGLPMENESNIFKFDGFTNALETNWWSLSKQYADSKWPYLKKLETEANLHEDLLIGSFHDTYYNLTKKLIFTYRWLSAFCSKQVPLYIFMDDDYDLVPRNVIQFYRNYTKAYLRNMTGGYIRPCLTVFRPLVNETSSVWAMSIKEFPWETYPPYYYGLTYLLGASVVKHLAIGSAFIKEIRIDDAYLGILFNKLNIKPTHLNIISCDTSKSDILSGVINVHYKTSGQLMNWTSGMPK</sequence>
<dbReference type="PANTHER" id="PTHR11214:SF349">
    <property type="entry name" value="BETA-1,3-GALACTOSYLTRANSFERASE BRN"/>
    <property type="match status" value="1"/>
</dbReference>
<dbReference type="GO" id="GO:0000139">
    <property type="term" value="C:Golgi membrane"/>
    <property type="evidence" value="ECO:0007669"/>
    <property type="project" value="UniProtKB-SubCell"/>
</dbReference>
<reference evidence="11" key="1">
    <citation type="submission" date="2022-06" db="EMBL/GenBank/DDBJ databases">
        <authorList>
            <person name="Berger JAMES D."/>
            <person name="Berger JAMES D."/>
        </authorList>
    </citation>
    <scope>NUCLEOTIDE SEQUENCE [LARGE SCALE GENOMIC DNA]</scope>
</reference>
<evidence type="ECO:0000256" key="7">
    <source>
        <dbReference type="ARBA" id="ARBA00022989"/>
    </source>
</evidence>
<dbReference type="PANTHER" id="PTHR11214">
    <property type="entry name" value="BETA-1,3-N-ACETYLGLUCOSAMINYLTRANSFERASE"/>
    <property type="match status" value="1"/>
</dbReference>
<dbReference type="EC" id="2.4.1.-" evidence="10"/>
<organism evidence="11 12">
    <name type="scientific">Trichobilharzia regenti</name>
    <name type="common">Nasal bird schistosome</name>
    <dbReference type="NCBI Taxonomy" id="157069"/>
    <lineage>
        <taxon>Eukaryota</taxon>
        <taxon>Metazoa</taxon>
        <taxon>Spiralia</taxon>
        <taxon>Lophotrochozoa</taxon>
        <taxon>Platyhelminthes</taxon>
        <taxon>Trematoda</taxon>
        <taxon>Digenea</taxon>
        <taxon>Strigeidida</taxon>
        <taxon>Schistosomatoidea</taxon>
        <taxon>Schistosomatidae</taxon>
        <taxon>Trichobilharzia</taxon>
    </lineage>
</organism>
<dbReference type="GO" id="GO:0008194">
    <property type="term" value="F:UDP-glycosyltransferase activity"/>
    <property type="evidence" value="ECO:0007669"/>
    <property type="project" value="TreeGrafter"/>
</dbReference>
<keyword evidence="4" id="KW-0808">Transferase</keyword>
<dbReference type="GO" id="GO:0016758">
    <property type="term" value="F:hexosyltransferase activity"/>
    <property type="evidence" value="ECO:0007669"/>
    <property type="project" value="InterPro"/>
</dbReference>